<feature type="compositionally biased region" description="Polar residues" evidence="10">
    <location>
        <begin position="351"/>
        <end position="361"/>
    </location>
</feature>
<dbReference type="SUPFAM" id="SSF56112">
    <property type="entry name" value="Protein kinase-like (PK-like)"/>
    <property type="match status" value="1"/>
</dbReference>
<dbReference type="PROSITE" id="PS00108">
    <property type="entry name" value="PROTEIN_KINASE_ST"/>
    <property type="match status" value="1"/>
</dbReference>
<keyword evidence="3 8" id="KW-0479">Metal-binding</keyword>
<dbReference type="PROSITE" id="PS00107">
    <property type="entry name" value="PROTEIN_KINASE_ATP"/>
    <property type="match status" value="1"/>
</dbReference>
<feature type="region of interest" description="Disordered" evidence="10">
    <location>
        <begin position="703"/>
        <end position="742"/>
    </location>
</feature>
<evidence type="ECO:0000256" key="5">
    <source>
        <dbReference type="ARBA" id="ARBA00022777"/>
    </source>
</evidence>
<dbReference type="Pfam" id="PF00069">
    <property type="entry name" value="Pkinase"/>
    <property type="match status" value="1"/>
</dbReference>
<dbReference type="InterPro" id="IPR000719">
    <property type="entry name" value="Prot_kinase_dom"/>
</dbReference>
<dbReference type="InterPro" id="IPR008271">
    <property type="entry name" value="Ser/Thr_kinase_AS"/>
</dbReference>
<evidence type="ECO:0000259" key="12">
    <source>
        <dbReference type="PROSITE" id="PS50023"/>
    </source>
</evidence>
<dbReference type="OrthoDB" id="266718at2759"/>
<dbReference type="InterPro" id="IPR011009">
    <property type="entry name" value="Kinase-like_dom_sf"/>
</dbReference>
<reference evidence="13" key="2">
    <citation type="submission" date="2017-03" db="EMBL/GenBank/DDBJ databases">
        <title>Genome-wide identification of MAPK, MAPKK, and MAPKKK gene families and transcriptional profiling analysis during development in Plasmodiophora brassicae.</title>
        <authorList>
            <person name="Chen T."/>
        </authorList>
    </citation>
    <scope>NUCLEOTIDE SEQUENCE</scope>
    <source>
        <strain evidence="13">ZJ-1</strain>
    </source>
</reference>
<evidence type="ECO:0000259" key="11">
    <source>
        <dbReference type="PROSITE" id="PS50011"/>
    </source>
</evidence>
<dbReference type="Proteomes" id="UP000290189">
    <property type="component" value="Unassembled WGS sequence"/>
</dbReference>
<dbReference type="CDD" id="cd08368">
    <property type="entry name" value="LIM"/>
    <property type="match status" value="5"/>
</dbReference>
<dbReference type="Gene3D" id="1.10.510.10">
    <property type="entry name" value="Transferase(Phosphotransferase) domain 1"/>
    <property type="match status" value="1"/>
</dbReference>
<dbReference type="AlphaFoldDB" id="A0A0G4IGE8"/>
<dbReference type="InterPro" id="IPR050538">
    <property type="entry name" value="MAP_kinase_kinase_kinase"/>
</dbReference>
<evidence type="ECO:0000256" key="8">
    <source>
        <dbReference type="PROSITE-ProRule" id="PRU00125"/>
    </source>
</evidence>
<dbReference type="PROSITE" id="PS00478">
    <property type="entry name" value="LIM_DOMAIN_1"/>
    <property type="match status" value="4"/>
</dbReference>
<evidence type="ECO:0000256" key="4">
    <source>
        <dbReference type="ARBA" id="ARBA00022741"/>
    </source>
</evidence>
<evidence type="ECO:0000256" key="3">
    <source>
        <dbReference type="ARBA" id="ARBA00022723"/>
    </source>
</evidence>
<dbReference type="FunFam" id="3.30.200.20:FF:000180">
    <property type="entry name" value="serine/threonine-protein kinase STY46-like"/>
    <property type="match status" value="1"/>
</dbReference>
<dbReference type="STRING" id="37360.A0A0G4IGE8"/>
<dbReference type="InterPro" id="IPR001781">
    <property type="entry name" value="Znf_LIM"/>
</dbReference>
<keyword evidence="6 8" id="KW-0862">Zinc</keyword>
<dbReference type="EMBL" id="CDSF01000001">
    <property type="protein sequence ID" value="CEO94224.1"/>
    <property type="molecule type" value="Genomic_DNA"/>
</dbReference>
<evidence type="ECO:0000256" key="6">
    <source>
        <dbReference type="ARBA" id="ARBA00022833"/>
    </source>
</evidence>
<accession>A0A0G4IGE8</accession>
<dbReference type="Proteomes" id="UP000039324">
    <property type="component" value="Unassembled WGS sequence"/>
</dbReference>
<evidence type="ECO:0000313" key="17">
    <source>
        <dbReference type="Proteomes" id="UP000290189"/>
    </source>
</evidence>
<dbReference type="PROSITE" id="PS50023">
    <property type="entry name" value="LIM_DOMAIN_2"/>
    <property type="match status" value="3"/>
</dbReference>
<proteinExistence type="evidence at transcript level"/>
<geneLocation type="mitochondrion" evidence="15"/>
<name>A0A0G4IGE8_PLABS</name>
<dbReference type="SUPFAM" id="SSF57716">
    <property type="entry name" value="Glucocorticoid receptor-like (DNA-binding domain)"/>
    <property type="match status" value="4"/>
</dbReference>
<reference evidence="15 17" key="3">
    <citation type="submission" date="2018-03" db="EMBL/GenBank/DDBJ databases">
        <authorList>
            <person name="Fogelqvist J."/>
        </authorList>
    </citation>
    <scope>NUCLEOTIDE SEQUENCE [LARGE SCALE GENOMIC DNA]</scope>
</reference>
<gene>
    <name evidence="14" type="ORF">PBRA_000009</name>
    <name evidence="15" type="ORF">PLBR_LOCUS3803</name>
</gene>
<comment type="similarity">
    <text evidence="1">Belongs to the protein kinase superfamily. TKL Ser/Thr protein kinase family.</text>
</comment>
<feature type="domain" description="Protein kinase" evidence="11">
    <location>
        <begin position="437"/>
        <end position="695"/>
    </location>
</feature>
<dbReference type="EMBL" id="KY820691">
    <property type="protein sequence ID" value="AVG22654.1"/>
    <property type="molecule type" value="mRNA"/>
</dbReference>
<dbReference type="PANTHER" id="PTHR48016">
    <property type="entry name" value="MAP KINASE KINASE KINASE SSK2-RELATED-RELATED"/>
    <property type="match status" value="1"/>
</dbReference>
<keyword evidence="16" id="KW-1185">Reference proteome</keyword>
<dbReference type="Gene3D" id="2.10.110.10">
    <property type="entry name" value="Cysteine Rich Protein"/>
    <property type="match status" value="5"/>
</dbReference>
<evidence type="ECO:0000256" key="2">
    <source>
        <dbReference type="ARBA" id="ARBA00022679"/>
    </source>
</evidence>
<sequence>MAMAASSDSTVSAVDGSSEVRICHGCNGVISGSSTYIRVGSANFHTEHFVCKVCGQPLHGTKFFNKKGEFYCKADFEQFFHTCRACNQRIMNGRVIRALDGFFHPEHFCCTSCGVRLDGKFYNHDNKPYCHLHGISPLERCSKCGEEVKADSDPVRASGKVYHNRCLSCHHCLRPLAKSGSMIFRKDDQLYCQQDYQELFSHRCTSCGDPILVDCIAVNAEFYHSKCFRCAQCGTKLDKYLSIGGELRCSDHISASTMRVTCSVCQDPIPVHAVIAAVGMKFHLECFRCSFCQKQLEKVSTKLRDKLICCPDCLVTSSVSPCLPTKEGSMNKQIRARVQSVLRSYRIDLDQPTSPTSSGTSLKPLKQKPSVSEADSVPPLNVSSITPPSSTTSARDRRRMSPRPSSGRQHRKTNTWTQVQPAPSIGQSPTSEQKLEWKKGDLIGKGSFGKVYMGMLVTGTLIAVKQVDINTFEDKERAKQLQSEINLMKRLQHPNIVALLGTEQDGNKFNILMEFVPGKSIDVLLESFGCFQEETIRKYTAQLLSALEYMHRNDIIHRDIKGKNVLVDTTGNLKLADFGSAKQFDNILSKEAPSIGYNYTPLWTAPEVLLGNYDHKVDIWSLGCVLIEMATAASPWAECNFDNPFRALYHIGNSSAIPKIPTHLSQVAQDFIRLCLTRAPDDRPDAKDLMQHEFMKDYFVEKDEMSSTSDQDDNVDSVHSTHSDDIADLGHDTVVKRKKSEP</sequence>
<feature type="compositionally biased region" description="Polar residues" evidence="10">
    <location>
        <begin position="414"/>
        <end position="432"/>
    </location>
</feature>
<feature type="domain" description="LIM zinc-binding" evidence="12">
    <location>
        <begin position="139"/>
        <end position="202"/>
    </location>
</feature>
<evidence type="ECO:0000313" key="13">
    <source>
        <dbReference type="EMBL" id="AVG22654.1"/>
    </source>
</evidence>
<dbReference type="SMART" id="SM00220">
    <property type="entry name" value="S_TKc"/>
    <property type="match status" value="1"/>
</dbReference>
<dbReference type="EMBL" id="OVEO01000006">
    <property type="protein sequence ID" value="SPQ96588.1"/>
    <property type="molecule type" value="Genomic_DNA"/>
</dbReference>
<evidence type="ECO:0000313" key="14">
    <source>
        <dbReference type="EMBL" id="CEO94224.1"/>
    </source>
</evidence>
<dbReference type="GO" id="GO:0005524">
    <property type="term" value="F:ATP binding"/>
    <property type="evidence" value="ECO:0007669"/>
    <property type="project" value="UniProtKB-UniRule"/>
</dbReference>
<feature type="domain" description="LIM zinc-binding" evidence="12">
    <location>
        <begin position="260"/>
        <end position="320"/>
    </location>
</feature>
<keyword evidence="7 9" id="KW-0067">ATP-binding</keyword>
<evidence type="ECO:0000256" key="1">
    <source>
        <dbReference type="ARBA" id="ARBA00005843"/>
    </source>
</evidence>
<feature type="region of interest" description="Disordered" evidence="10">
    <location>
        <begin position="348"/>
        <end position="433"/>
    </location>
</feature>
<dbReference type="Pfam" id="PF00412">
    <property type="entry name" value="LIM"/>
    <property type="match status" value="5"/>
</dbReference>
<dbReference type="CDD" id="cd06606">
    <property type="entry name" value="STKc_MAPKKK"/>
    <property type="match status" value="1"/>
</dbReference>
<evidence type="ECO:0000313" key="15">
    <source>
        <dbReference type="EMBL" id="SPQ96588.1"/>
    </source>
</evidence>
<organism evidence="14 16">
    <name type="scientific">Plasmodiophora brassicae</name>
    <name type="common">Clubroot disease agent</name>
    <dbReference type="NCBI Taxonomy" id="37360"/>
    <lineage>
        <taxon>Eukaryota</taxon>
        <taxon>Sar</taxon>
        <taxon>Rhizaria</taxon>
        <taxon>Endomyxa</taxon>
        <taxon>Phytomyxea</taxon>
        <taxon>Plasmodiophorida</taxon>
        <taxon>Plasmodiophoridae</taxon>
        <taxon>Plasmodiophora</taxon>
    </lineage>
</organism>
<evidence type="ECO:0000313" key="16">
    <source>
        <dbReference type="Proteomes" id="UP000039324"/>
    </source>
</evidence>
<feature type="binding site" evidence="9">
    <location>
        <position position="465"/>
    </location>
    <ligand>
        <name>ATP</name>
        <dbReference type="ChEBI" id="CHEBI:30616"/>
    </ligand>
</feature>
<keyword evidence="8" id="KW-0440">LIM domain</keyword>
<feature type="compositionally biased region" description="Low complexity" evidence="10">
    <location>
        <begin position="383"/>
        <end position="393"/>
    </location>
</feature>
<protein>
    <submittedName>
        <fullName evidence="13">MAPKKK7</fullName>
        <ecNumber evidence="13">2.7.11.25</ecNumber>
    </submittedName>
</protein>
<feature type="domain" description="LIM zinc-binding" evidence="12">
    <location>
        <begin position="21"/>
        <end position="82"/>
    </location>
</feature>
<dbReference type="OMA" id="FTHEIAM"/>
<dbReference type="GO" id="GO:0046872">
    <property type="term" value="F:metal ion binding"/>
    <property type="evidence" value="ECO:0007669"/>
    <property type="project" value="UniProtKB-KW"/>
</dbReference>
<evidence type="ECO:0000256" key="7">
    <source>
        <dbReference type="ARBA" id="ARBA00022840"/>
    </source>
</evidence>
<keyword evidence="5" id="KW-0418">Kinase</keyword>
<dbReference type="SMART" id="SM00132">
    <property type="entry name" value="LIM"/>
    <property type="match status" value="5"/>
</dbReference>
<keyword evidence="15" id="KW-0496">Mitochondrion</keyword>
<dbReference type="PANTHER" id="PTHR48016:SF56">
    <property type="entry name" value="MAPKK KINASE"/>
    <property type="match status" value="1"/>
</dbReference>
<dbReference type="InterPro" id="IPR017441">
    <property type="entry name" value="Protein_kinase_ATP_BS"/>
</dbReference>
<dbReference type="PROSITE" id="PS50011">
    <property type="entry name" value="PROTEIN_KINASE_DOM"/>
    <property type="match status" value="1"/>
</dbReference>
<feature type="compositionally biased region" description="Basic and acidic residues" evidence="10">
    <location>
        <begin position="719"/>
        <end position="742"/>
    </location>
</feature>
<reference evidence="14 16" key="1">
    <citation type="submission" date="2015-02" db="EMBL/GenBank/DDBJ databases">
        <authorList>
            <person name="Chooi Y.-H."/>
        </authorList>
    </citation>
    <scope>NUCLEOTIDE SEQUENCE [LARGE SCALE GENOMIC DNA]</scope>
    <source>
        <strain evidence="14">E3</strain>
    </source>
</reference>
<keyword evidence="4 9" id="KW-0547">Nucleotide-binding</keyword>
<dbReference type="EC" id="2.7.11.25" evidence="13"/>
<dbReference type="GO" id="GO:0004709">
    <property type="term" value="F:MAP kinase kinase kinase activity"/>
    <property type="evidence" value="ECO:0007669"/>
    <property type="project" value="UniProtKB-EC"/>
</dbReference>
<evidence type="ECO:0000256" key="10">
    <source>
        <dbReference type="SAM" id="MobiDB-lite"/>
    </source>
</evidence>
<evidence type="ECO:0000256" key="9">
    <source>
        <dbReference type="PROSITE-ProRule" id="PRU10141"/>
    </source>
</evidence>
<keyword evidence="2 13" id="KW-0808">Transferase</keyword>